<proteinExistence type="inferred from homology"/>
<name>A0A8C4N4E4_EPTBU</name>
<evidence type="ECO:0000256" key="2">
    <source>
        <dbReference type="ARBA" id="ARBA00022703"/>
    </source>
</evidence>
<dbReference type="AlphaFoldDB" id="A0A8C4N4E4"/>
<dbReference type="GO" id="GO:0006508">
    <property type="term" value="P:proteolysis"/>
    <property type="evidence" value="ECO:0007669"/>
    <property type="project" value="InterPro"/>
</dbReference>
<dbReference type="PANTHER" id="PTHR48169:SF7">
    <property type="entry name" value="CASPASE 10"/>
    <property type="match status" value="1"/>
</dbReference>
<comment type="similarity">
    <text evidence="1 4">Belongs to the peptidase C14A family.</text>
</comment>
<dbReference type="GO" id="GO:0006915">
    <property type="term" value="P:apoptotic process"/>
    <property type="evidence" value="ECO:0007669"/>
    <property type="project" value="UniProtKB-KW"/>
</dbReference>
<dbReference type="Pfam" id="PF00656">
    <property type="entry name" value="Peptidase_C14"/>
    <property type="match status" value="1"/>
</dbReference>
<dbReference type="InterPro" id="IPR015917">
    <property type="entry name" value="Pept_C14A"/>
</dbReference>
<evidence type="ECO:0000256" key="1">
    <source>
        <dbReference type="ARBA" id="ARBA00010134"/>
    </source>
</evidence>
<evidence type="ECO:0008006" key="10">
    <source>
        <dbReference type="Google" id="ProtNLM"/>
    </source>
</evidence>
<keyword evidence="2" id="KW-0053">Apoptosis</keyword>
<feature type="domain" description="Caspase family p10" evidence="6">
    <location>
        <begin position="348"/>
        <end position="404"/>
    </location>
</feature>
<dbReference type="InterPro" id="IPR011600">
    <property type="entry name" value="Pept_C14_caspase"/>
</dbReference>
<dbReference type="InterPro" id="IPR001875">
    <property type="entry name" value="DED_dom"/>
</dbReference>
<dbReference type="Pfam" id="PF01335">
    <property type="entry name" value="DED"/>
    <property type="match status" value="1"/>
</dbReference>
<accession>A0A8C4N4E4</accession>
<dbReference type="Ensembl" id="ENSEBUT00000001790.1">
    <property type="protein sequence ID" value="ENSEBUP00000001462.1"/>
    <property type="gene ID" value="ENSEBUG00000001271.1"/>
</dbReference>
<dbReference type="InterPro" id="IPR002138">
    <property type="entry name" value="Pept_C14_p10"/>
</dbReference>
<dbReference type="GO" id="GO:0004197">
    <property type="term" value="F:cysteine-type endopeptidase activity"/>
    <property type="evidence" value="ECO:0007669"/>
    <property type="project" value="InterPro"/>
</dbReference>
<dbReference type="Proteomes" id="UP000694388">
    <property type="component" value="Unplaced"/>
</dbReference>
<dbReference type="InterPro" id="IPR011029">
    <property type="entry name" value="DEATH-like_dom_sf"/>
</dbReference>
<evidence type="ECO:0000313" key="9">
    <source>
        <dbReference type="Proteomes" id="UP000694388"/>
    </source>
</evidence>
<organism evidence="8 9">
    <name type="scientific">Eptatretus burgeri</name>
    <name type="common">Inshore hagfish</name>
    <dbReference type="NCBI Taxonomy" id="7764"/>
    <lineage>
        <taxon>Eukaryota</taxon>
        <taxon>Metazoa</taxon>
        <taxon>Chordata</taxon>
        <taxon>Craniata</taxon>
        <taxon>Vertebrata</taxon>
        <taxon>Cyclostomata</taxon>
        <taxon>Myxini</taxon>
        <taxon>Myxiniformes</taxon>
        <taxon>Myxinidae</taxon>
        <taxon>Eptatretinae</taxon>
        <taxon>Eptatretus</taxon>
    </lineage>
</organism>
<dbReference type="InterPro" id="IPR001309">
    <property type="entry name" value="Pept_C14_p20"/>
</dbReference>
<dbReference type="PROSITE" id="PS50168">
    <property type="entry name" value="DED"/>
    <property type="match status" value="1"/>
</dbReference>
<sequence length="406" mass="45682">MANALPTTEPGSSEQFTEMQSTLRFLCHDEKSNTSDLMKRLGPQMGNSSSEDSIMNLLHHLHLEDRDEAAHSLPPCISPFRLLMFNIYEELTREEWNNIMFLLEMEIPQYKRKIKNFLDLVCVLENEGKLSAENTGIVEQCLATIGRQDLLRKLRKKNISSCRRPHSHASVGESQPQKLHHLPMDDCFLVTKGFCLISVNADQKFSQESHFLEDQASCLRQTFQHLKMNVKQHSNLSSADLCNMGQLCDQNMLPAFDCLVVCVLALGSEKSVWGKDGSLVNTKDIINSFKPININFMGKPIMLFIHIVQIPIEDDDLEADAIPEKPPNPSEANMVVCLTCEDNSVKPGKNYIDLLTKRLTSFACSKDAVAILVDVNKQFMEEASGGVQTPHLTSTMEKPMYFSNGS</sequence>
<dbReference type="SUPFAM" id="SSF47986">
    <property type="entry name" value="DEATH domain"/>
    <property type="match status" value="1"/>
</dbReference>
<reference evidence="8" key="1">
    <citation type="submission" date="2025-05" db="UniProtKB">
        <authorList>
            <consortium name="Ensembl"/>
        </authorList>
    </citation>
    <scope>IDENTIFICATION</scope>
</reference>
<evidence type="ECO:0000259" key="5">
    <source>
        <dbReference type="PROSITE" id="PS50168"/>
    </source>
</evidence>
<evidence type="ECO:0000256" key="4">
    <source>
        <dbReference type="RuleBase" id="RU003971"/>
    </source>
</evidence>
<keyword evidence="3" id="KW-0677">Repeat</keyword>
<dbReference type="SMART" id="SM00031">
    <property type="entry name" value="DED"/>
    <property type="match status" value="1"/>
</dbReference>
<dbReference type="PANTHER" id="PTHR48169">
    <property type="entry name" value="DED DOMAIN-CONTAINING PROTEIN"/>
    <property type="match status" value="1"/>
</dbReference>
<evidence type="ECO:0000259" key="6">
    <source>
        <dbReference type="PROSITE" id="PS50207"/>
    </source>
</evidence>
<dbReference type="InterPro" id="IPR029030">
    <property type="entry name" value="Caspase-like_dom_sf"/>
</dbReference>
<dbReference type="Gene3D" id="3.40.50.1460">
    <property type="match status" value="1"/>
</dbReference>
<evidence type="ECO:0000259" key="7">
    <source>
        <dbReference type="PROSITE" id="PS50208"/>
    </source>
</evidence>
<dbReference type="GO" id="GO:0042981">
    <property type="term" value="P:regulation of apoptotic process"/>
    <property type="evidence" value="ECO:0007669"/>
    <property type="project" value="InterPro"/>
</dbReference>
<dbReference type="SMART" id="SM00115">
    <property type="entry name" value="CASc"/>
    <property type="match status" value="1"/>
</dbReference>
<dbReference type="GO" id="GO:0005737">
    <property type="term" value="C:cytoplasm"/>
    <property type="evidence" value="ECO:0007669"/>
    <property type="project" value="UniProtKB-ARBA"/>
</dbReference>
<dbReference type="GO" id="GO:0051604">
    <property type="term" value="P:protein maturation"/>
    <property type="evidence" value="ECO:0007669"/>
    <property type="project" value="UniProtKB-ARBA"/>
</dbReference>
<dbReference type="SUPFAM" id="SSF52129">
    <property type="entry name" value="Caspase-like"/>
    <property type="match status" value="1"/>
</dbReference>
<keyword evidence="9" id="KW-1185">Reference proteome</keyword>
<feature type="domain" description="Caspase family p20" evidence="7">
    <location>
        <begin position="191"/>
        <end position="290"/>
    </location>
</feature>
<protein>
    <recommendedName>
        <fullName evidence="10">CASP8 and FADD-like apoptosis regulator</fullName>
    </recommendedName>
</protein>
<dbReference type="Ensembl" id="ENSEBUT00000001807.1">
    <property type="protein sequence ID" value="ENSEBUP00000001479.1"/>
    <property type="gene ID" value="ENSEBUG00000001271.1"/>
</dbReference>
<evidence type="ECO:0000313" key="8">
    <source>
        <dbReference type="Ensembl" id="ENSEBUP00000001479.1"/>
    </source>
</evidence>
<evidence type="ECO:0000256" key="3">
    <source>
        <dbReference type="ARBA" id="ARBA00022737"/>
    </source>
</evidence>
<dbReference type="Gene3D" id="1.10.533.10">
    <property type="entry name" value="Death Domain, Fas"/>
    <property type="match status" value="1"/>
</dbReference>
<feature type="domain" description="DED" evidence="5">
    <location>
        <begin position="79"/>
        <end position="156"/>
    </location>
</feature>
<dbReference type="PROSITE" id="PS50207">
    <property type="entry name" value="CASPASE_P10"/>
    <property type="match status" value="1"/>
</dbReference>
<dbReference type="PROSITE" id="PS50208">
    <property type="entry name" value="CASPASE_P20"/>
    <property type="match status" value="1"/>
</dbReference>